<proteinExistence type="predicted"/>
<sequence>MKTIEQMFNVDKGKLLASLFPQEIPNITLLIEQETLRFLNNEELIKSQWTGTLVTANLWFDLVRNVEKAVKKYGNRFPKNHNLFRDQLFDGYDALFTINCLIEYSLTKDCNHRLKLAIHLLFGSEKFIANVPKNTGQGHNLTEG</sequence>
<name>A0ABT2IU35_9FLAO</name>
<organism evidence="1 2">
    <name type="scientific">Chryseobacterium herbae</name>
    <dbReference type="NCBI Taxonomy" id="2976476"/>
    <lineage>
        <taxon>Bacteria</taxon>
        <taxon>Pseudomonadati</taxon>
        <taxon>Bacteroidota</taxon>
        <taxon>Flavobacteriia</taxon>
        <taxon>Flavobacteriales</taxon>
        <taxon>Weeksellaceae</taxon>
        <taxon>Chryseobacterium group</taxon>
        <taxon>Chryseobacterium</taxon>
    </lineage>
</organism>
<dbReference type="Proteomes" id="UP001525566">
    <property type="component" value="Unassembled WGS sequence"/>
</dbReference>
<reference evidence="1 2" key="1">
    <citation type="submission" date="2022-09" db="EMBL/GenBank/DDBJ databases">
        <title>Chryseobacterium oleae sp.nov., isolated from the inter-root soil of Pyrola calliantha H. Andr. in Tibet.</title>
        <authorList>
            <person name="Li Z."/>
        </authorList>
    </citation>
    <scope>NUCLEOTIDE SEQUENCE [LARGE SCALE GENOMIC DNA]</scope>
    <source>
        <strain evidence="2">pc1-10</strain>
    </source>
</reference>
<dbReference type="EMBL" id="JAOAMU010000002">
    <property type="protein sequence ID" value="MCT2561850.1"/>
    <property type="molecule type" value="Genomic_DNA"/>
</dbReference>
<accession>A0ABT2IU35</accession>
<keyword evidence="2" id="KW-1185">Reference proteome</keyword>
<evidence type="ECO:0000313" key="1">
    <source>
        <dbReference type="EMBL" id="MCT2561850.1"/>
    </source>
</evidence>
<protein>
    <submittedName>
        <fullName evidence="1">Uncharacterized protein</fullName>
    </submittedName>
</protein>
<comment type="caution">
    <text evidence="1">The sequence shown here is derived from an EMBL/GenBank/DDBJ whole genome shotgun (WGS) entry which is preliminary data.</text>
</comment>
<dbReference type="RefSeq" id="WP_259838141.1">
    <property type="nucleotide sequence ID" value="NZ_JAOAMU010000002.1"/>
</dbReference>
<evidence type="ECO:0000313" key="2">
    <source>
        <dbReference type="Proteomes" id="UP001525566"/>
    </source>
</evidence>
<gene>
    <name evidence="1" type="ORF">N0B48_08135</name>
</gene>